<evidence type="ECO:0000256" key="1">
    <source>
        <dbReference type="ARBA" id="ARBA00004123"/>
    </source>
</evidence>
<dbReference type="PANTHER" id="PTHR13455">
    <property type="entry name" value="TRANSCRIPTIONAL REPRESSOR P66-RELATED"/>
    <property type="match status" value="1"/>
</dbReference>
<reference evidence="9 10" key="1">
    <citation type="submission" date="2023-11" db="EMBL/GenBank/DDBJ databases">
        <title>Halocaridina rubra genome assembly.</title>
        <authorList>
            <person name="Smith C."/>
        </authorList>
    </citation>
    <scope>NUCLEOTIDE SEQUENCE [LARGE SCALE GENOMIC DNA]</scope>
    <source>
        <strain evidence="9">EP-1</strain>
        <tissue evidence="9">Whole</tissue>
    </source>
</reference>
<evidence type="ECO:0000256" key="7">
    <source>
        <dbReference type="SAM" id="MobiDB-lite"/>
    </source>
</evidence>
<evidence type="ECO:0000256" key="3">
    <source>
        <dbReference type="ARBA" id="ARBA00023054"/>
    </source>
</evidence>
<comment type="subcellular location">
    <subcellularLocation>
        <location evidence="1">Nucleus</location>
    </subcellularLocation>
</comment>
<feature type="compositionally biased region" description="Acidic residues" evidence="7">
    <location>
        <begin position="1"/>
        <end position="10"/>
    </location>
</feature>
<protein>
    <recommendedName>
        <fullName evidence="8">Transcriptional repressor p66 coiled-coil MBD2-interaction domain-containing protein</fullName>
    </recommendedName>
</protein>
<feature type="compositionally biased region" description="Polar residues" evidence="7">
    <location>
        <begin position="11"/>
        <end position="23"/>
    </location>
</feature>
<evidence type="ECO:0000256" key="6">
    <source>
        <dbReference type="SAM" id="Coils"/>
    </source>
</evidence>
<feature type="non-terminal residue" evidence="9">
    <location>
        <position position="1"/>
    </location>
</feature>
<keyword evidence="3 6" id="KW-0175">Coiled coil</keyword>
<evidence type="ECO:0000256" key="5">
    <source>
        <dbReference type="ARBA" id="ARBA00023242"/>
    </source>
</evidence>
<sequence length="278" mass="30626">RGDEEEEEGSQESAVKNGSLTSDETVEEEENSHAQEPLEHPTSTSNNVMDLSGVQPASNKRAREGEEDTESPGDCEAPPTSRPRLDGELLNSIENHRQSPESSDDVPKVNGVVGVSNGYDSDNVAEGNDEDSPVPAPIKELSPEELAEKMKLVRQLQVELRNEEMKLVLLKKVRQSQVMKENVSGTANDAKAALTKLPSNTTATKLPPSQPPPLIKHDLPKVWDFMYCKYVVECLVFVVGLTCRNDNHVIVKKNYSVTISPACVRPQFSSLLRHFSPK</sequence>
<evidence type="ECO:0000313" key="9">
    <source>
        <dbReference type="EMBL" id="KAK7082923.1"/>
    </source>
</evidence>
<accession>A0AAN8XJP9</accession>
<name>A0AAN8XJP9_HALRR</name>
<dbReference type="GO" id="GO:0016581">
    <property type="term" value="C:NuRD complex"/>
    <property type="evidence" value="ECO:0007669"/>
    <property type="project" value="TreeGrafter"/>
</dbReference>
<keyword evidence="4" id="KW-0804">Transcription</keyword>
<dbReference type="EMBL" id="JAXCGZ010003851">
    <property type="protein sequence ID" value="KAK7082923.1"/>
    <property type="molecule type" value="Genomic_DNA"/>
</dbReference>
<dbReference type="Gene3D" id="6.10.250.1650">
    <property type="match status" value="1"/>
</dbReference>
<dbReference type="Proteomes" id="UP001381693">
    <property type="component" value="Unassembled WGS sequence"/>
</dbReference>
<dbReference type="AlphaFoldDB" id="A0AAN8XJP9"/>
<evidence type="ECO:0000259" key="8">
    <source>
        <dbReference type="Pfam" id="PF16563"/>
    </source>
</evidence>
<feature type="domain" description="Transcriptional repressor p66 coiled-coil MBD2-interaction" evidence="8">
    <location>
        <begin position="145"/>
        <end position="184"/>
    </location>
</feature>
<dbReference type="InterPro" id="IPR032346">
    <property type="entry name" value="P66_CC"/>
</dbReference>
<gene>
    <name evidence="9" type="ORF">SK128_020943</name>
</gene>
<keyword evidence="10" id="KW-1185">Reference proteome</keyword>
<evidence type="ECO:0000256" key="2">
    <source>
        <dbReference type="ARBA" id="ARBA00023015"/>
    </source>
</evidence>
<evidence type="ECO:0000313" key="10">
    <source>
        <dbReference type="Proteomes" id="UP001381693"/>
    </source>
</evidence>
<proteinExistence type="predicted"/>
<dbReference type="InterPro" id="IPR040386">
    <property type="entry name" value="P66"/>
</dbReference>
<feature type="region of interest" description="Disordered" evidence="7">
    <location>
        <begin position="1"/>
        <end position="135"/>
    </location>
</feature>
<evidence type="ECO:0000256" key="4">
    <source>
        <dbReference type="ARBA" id="ARBA00023163"/>
    </source>
</evidence>
<comment type="caution">
    <text evidence="9">The sequence shown here is derived from an EMBL/GenBank/DDBJ whole genome shotgun (WGS) entry which is preliminary data.</text>
</comment>
<dbReference type="PANTHER" id="PTHR13455:SF7">
    <property type="entry name" value="SIMJANG, ISOFORM E"/>
    <property type="match status" value="1"/>
</dbReference>
<dbReference type="GO" id="GO:0000122">
    <property type="term" value="P:negative regulation of transcription by RNA polymerase II"/>
    <property type="evidence" value="ECO:0007669"/>
    <property type="project" value="InterPro"/>
</dbReference>
<organism evidence="9 10">
    <name type="scientific">Halocaridina rubra</name>
    <name type="common">Hawaiian red shrimp</name>
    <dbReference type="NCBI Taxonomy" id="373956"/>
    <lineage>
        <taxon>Eukaryota</taxon>
        <taxon>Metazoa</taxon>
        <taxon>Ecdysozoa</taxon>
        <taxon>Arthropoda</taxon>
        <taxon>Crustacea</taxon>
        <taxon>Multicrustacea</taxon>
        <taxon>Malacostraca</taxon>
        <taxon>Eumalacostraca</taxon>
        <taxon>Eucarida</taxon>
        <taxon>Decapoda</taxon>
        <taxon>Pleocyemata</taxon>
        <taxon>Caridea</taxon>
        <taxon>Atyoidea</taxon>
        <taxon>Atyidae</taxon>
        <taxon>Halocaridina</taxon>
    </lineage>
</organism>
<keyword evidence="5" id="KW-0539">Nucleus</keyword>
<keyword evidence="2" id="KW-0805">Transcription regulation</keyword>
<dbReference type="Pfam" id="PF16563">
    <property type="entry name" value="P66_CC"/>
    <property type="match status" value="1"/>
</dbReference>
<feature type="coiled-coil region" evidence="6">
    <location>
        <begin position="146"/>
        <end position="173"/>
    </location>
</feature>